<dbReference type="InterPro" id="IPR007881">
    <property type="entry name" value="UNC-50"/>
</dbReference>
<feature type="transmembrane region" description="Helical" evidence="6">
    <location>
        <begin position="105"/>
        <end position="125"/>
    </location>
</feature>
<keyword evidence="4 6" id="KW-1133">Transmembrane helix</keyword>
<keyword evidence="3 6" id="KW-0812">Transmembrane</keyword>
<evidence type="ECO:0000256" key="4">
    <source>
        <dbReference type="ARBA" id="ARBA00022989"/>
    </source>
</evidence>
<protein>
    <recommendedName>
        <fullName evidence="8">Unc-50-like protein</fullName>
    </recommendedName>
</protein>
<evidence type="ECO:0000256" key="6">
    <source>
        <dbReference type="SAM" id="Phobius"/>
    </source>
</evidence>
<evidence type="ECO:0000256" key="1">
    <source>
        <dbReference type="ARBA" id="ARBA00004141"/>
    </source>
</evidence>
<feature type="transmembrane region" description="Helical" evidence="6">
    <location>
        <begin position="211"/>
        <end position="229"/>
    </location>
</feature>
<keyword evidence="5 6" id="KW-0472">Membrane</keyword>
<dbReference type="GO" id="GO:0000139">
    <property type="term" value="C:Golgi membrane"/>
    <property type="evidence" value="ECO:0007669"/>
    <property type="project" value="TreeGrafter"/>
</dbReference>
<gene>
    <name evidence="7" type="ORF">CPRI1469_LOCUS8792</name>
</gene>
<organism evidence="7">
    <name type="scientific">Chloropicon primus</name>
    <dbReference type="NCBI Taxonomy" id="1764295"/>
    <lineage>
        <taxon>Eukaryota</taxon>
        <taxon>Viridiplantae</taxon>
        <taxon>Chlorophyta</taxon>
        <taxon>Chloropicophyceae</taxon>
        <taxon>Chloropicales</taxon>
        <taxon>Chloropicaceae</taxon>
        <taxon>Chloropicon</taxon>
    </lineage>
</organism>
<proteinExistence type="inferred from homology"/>
<dbReference type="AlphaFoldDB" id="A0A7S2T7G9"/>
<feature type="transmembrane region" description="Helical" evidence="6">
    <location>
        <begin position="132"/>
        <end position="158"/>
    </location>
</feature>
<evidence type="ECO:0008006" key="8">
    <source>
        <dbReference type="Google" id="ProtNLM"/>
    </source>
</evidence>
<dbReference type="EMBL" id="HBHL01013364">
    <property type="protein sequence ID" value="CAD9719926.1"/>
    <property type="molecule type" value="Transcribed_RNA"/>
</dbReference>
<evidence type="ECO:0000256" key="5">
    <source>
        <dbReference type="ARBA" id="ARBA00023136"/>
    </source>
</evidence>
<comment type="similarity">
    <text evidence="2">Belongs to the unc-50 family.</text>
</comment>
<accession>A0A7S2T7G9</accession>
<comment type="subcellular location">
    <subcellularLocation>
        <location evidence="1">Membrane</location>
        <topology evidence="1">Multi-pass membrane protein</topology>
    </subcellularLocation>
</comment>
<sequence length="280" mass="31454">MSSSTSAMSATGLMQGLPTSSGASGSGAFGTQSVKPFHKRGGKGQYRSFAFLPTYLRRIVKYKQMDFEYSFWLMLQLLVSPKTAYRQTTYHKQTKNRWSRDDPAFVVICSLFMAVSASAYCISFGASVGTSIYTIIAAVAIDFILLGVGLSTVCWYLANNYLRAKGSHNHTVEQKVEWLYAFDVHCNSFFPVFLMLYVLQYLLSPLLLARSFISSLLAIALYGFALSYYHYMNFLGYSALPFLEHTDLFLYPIGVIALLAVLALLFQFNPTIFTLSIYFK</sequence>
<evidence type="ECO:0000313" key="7">
    <source>
        <dbReference type="EMBL" id="CAD9719926.1"/>
    </source>
</evidence>
<evidence type="ECO:0000256" key="2">
    <source>
        <dbReference type="ARBA" id="ARBA00006293"/>
    </source>
</evidence>
<dbReference type="PANTHER" id="PTHR12841:SF6">
    <property type="entry name" value="PROTEIN UNC-50 HOMOLOG"/>
    <property type="match status" value="1"/>
</dbReference>
<dbReference type="Pfam" id="PF05216">
    <property type="entry name" value="UNC-50"/>
    <property type="match status" value="1"/>
</dbReference>
<feature type="transmembrane region" description="Helical" evidence="6">
    <location>
        <begin position="178"/>
        <end position="199"/>
    </location>
</feature>
<feature type="transmembrane region" description="Helical" evidence="6">
    <location>
        <begin position="249"/>
        <end position="279"/>
    </location>
</feature>
<dbReference type="PANTHER" id="PTHR12841">
    <property type="entry name" value="PROTEIN UNC-50 HOMOLOG"/>
    <property type="match status" value="1"/>
</dbReference>
<reference evidence="7" key="1">
    <citation type="submission" date="2021-01" db="EMBL/GenBank/DDBJ databases">
        <authorList>
            <person name="Corre E."/>
            <person name="Pelletier E."/>
            <person name="Niang G."/>
            <person name="Scheremetjew M."/>
            <person name="Finn R."/>
            <person name="Kale V."/>
            <person name="Holt S."/>
            <person name="Cochrane G."/>
            <person name="Meng A."/>
            <person name="Brown T."/>
            <person name="Cohen L."/>
        </authorList>
    </citation>
    <scope>NUCLEOTIDE SEQUENCE</scope>
    <source>
        <strain evidence="7">CCMP1205</strain>
    </source>
</reference>
<name>A0A7S2T7G9_9CHLO</name>
<evidence type="ECO:0000256" key="3">
    <source>
        <dbReference type="ARBA" id="ARBA00022692"/>
    </source>
</evidence>